<dbReference type="Proteomes" id="UP001499954">
    <property type="component" value="Unassembled WGS sequence"/>
</dbReference>
<organism evidence="3 4">
    <name type="scientific">Agromyces allii</name>
    <dbReference type="NCBI Taxonomy" id="393607"/>
    <lineage>
        <taxon>Bacteria</taxon>
        <taxon>Bacillati</taxon>
        <taxon>Actinomycetota</taxon>
        <taxon>Actinomycetes</taxon>
        <taxon>Micrococcales</taxon>
        <taxon>Microbacteriaceae</taxon>
        <taxon>Agromyces</taxon>
    </lineage>
</organism>
<accession>A0ABP5BYS1</accession>
<evidence type="ECO:0000256" key="2">
    <source>
        <dbReference type="SAM" id="Phobius"/>
    </source>
</evidence>
<keyword evidence="2" id="KW-1133">Transmembrane helix</keyword>
<proteinExistence type="predicted"/>
<keyword evidence="2" id="KW-0812">Transmembrane</keyword>
<dbReference type="EMBL" id="BAAAMK010000003">
    <property type="protein sequence ID" value="GAA1954053.1"/>
    <property type="molecule type" value="Genomic_DNA"/>
</dbReference>
<evidence type="ECO:0000313" key="4">
    <source>
        <dbReference type="Proteomes" id="UP001499954"/>
    </source>
</evidence>
<comment type="caution">
    <text evidence="3">The sequence shown here is derived from an EMBL/GenBank/DDBJ whole genome shotgun (WGS) entry which is preliminary data.</text>
</comment>
<keyword evidence="2" id="KW-0472">Membrane</keyword>
<gene>
    <name evidence="3" type="ORF">GCM10009717_19930</name>
</gene>
<dbReference type="Pfam" id="PF04203">
    <property type="entry name" value="Sortase"/>
    <property type="match status" value="1"/>
</dbReference>
<dbReference type="SUPFAM" id="SSF63817">
    <property type="entry name" value="Sortase"/>
    <property type="match status" value="1"/>
</dbReference>
<reference evidence="4" key="1">
    <citation type="journal article" date="2019" name="Int. J. Syst. Evol. Microbiol.">
        <title>The Global Catalogue of Microorganisms (GCM) 10K type strain sequencing project: providing services to taxonomists for standard genome sequencing and annotation.</title>
        <authorList>
            <consortium name="The Broad Institute Genomics Platform"/>
            <consortium name="The Broad Institute Genome Sequencing Center for Infectious Disease"/>
            <person name="Wu L."/>
            <person name="Ma J."/>
        </authorList>
    </citation>
    <scope>NUCLEOTIDE SEQUENCE [LARGE SCALE GENOMIC DNA]</scope>
    <source>
        <strain evidence="4">JCM 13584</strain>
    </source>
</reference>
<evidence type="ECO:0000313" key="3">
    <source>
        <dbReference type="EMBL" id="GAA1954053.1"/>
    </source>
</evidence>
<dbReference type="InterPro" id="IPR023365">
    <property type="entry name" value="Sortase_dom-sf"/>
</dbReference>
<keyword evidence="4" id="KW-1185">Reference proteome</keyword>
<dbReference type="Gene3D" id="2.40.260.10">
    <property type="entry name" value="Sortase"/>
    <property type="match status" value="1"/>
</dbReference>
<sequence>MYAPLTRNQAIARSLAAMIAALLLMFGLDLLVFGHVQHQISQQRLSDTFRAELIEGTAPVSEGDFDDVLLADGVPVAIIDIPALHATEVIVEGTSSADLTAGPGHRRDTVLPGQAGVSVIMGRNAAFGGPFSGIQRLAPGDEITVRTGQGLQEFEVIGLRYAGDPTPPAPKQGESRMILQTARGAAFAPSGIAYVDARLTSKVQPAGTRQTTTLTLPREDTALATDLTTVWALVFALQFFVVAEFAAVWSFRRIGAQKTWVVFVPVLLLGGLFVADQVARLLPNLL</sequence>
<feature type="transmembrane region" description="Helical" evidence="2">
    <location>
        <begin position="260"/>
        <end position="279"/>
    </location>
</feature>
<keyword evidence="1" id="KW-0378">Hydrolase</keyword>
<protein>
    <submittedName>
        <fullName evidence="3">Sortase</fullName>
    </submittedName>
</protein>
<evidence type="ECO:0000256" key="1">
    <source>
        <dbReference type="ARBA" id="ARBA00022801"/>
    </source>
</evidence>
<dbReference type="InterPro" id="IPR005754">
    <property type="entry name" value="Sortase"/>
</dbReference>
<name>A0ABP5BYS1_9MICO</name>
<feature type="transmembrane region" description="Helical" evidence="2">
    <location>
        <begin position="230"/>
        <end position="248"/>
    </location>
</feature>